<reference evidence="1 2" key="1">
    <citation type="journal article" date="2021" name="Hortic Res">
        <title>High-quality reference genome and annotation aids understanding of berry development for evergreen blueberry (Vaccinium darrowii).</title>
        <authorList>
            <person name="Yu J."/>
            <person name="Hulse-Kemp A.M."/>
            <person name="Babiker E."/>
            <person name="Staton M."/>
        </authorList>
    </citation>
    <scope>NUCLEOTIDE SEQUENCE [LARGE SCALE GENOMIC DNA]</scope>
    <source>
        <strain evidence="2">cv. NJ 8807/NJ 8810</strain>
        <tissue evidence="1">Young leaf</tissue>
    </source>
</reference>
<accession>A0ACB7Y045</accession>
<protein>
    <submittedName>
        <fullName evidence="1">Uncharacterized protein</fullName>
    </submittedName>
</protein>
<sequence length="143" mass="16819">MDNRLTNTQCRKSDKLIIKIIETYDPVKDKFRLGKIYLEITKADMVRVFGINCGDEFVSLRSGCTEAIKFIARREIEETQMTTTSVKQLLIEYVLKDEFEYVEDVARLLCLFLSHTFFFPTGTTVKWVHLERVENLDKTMDYD</sequence>
<evidence type="ECO:0000313" key="1">
    <source>
        <dbReference type="EMBL" id="KAH7846886.1"/>
    </source>
</evidence>
<dbReference type="EMBL" id="CM037155">
    <property type="protein sequence ID" value="KAH7846886.1"/>
    <property type="molecule type" value="Genomic_DNA"/>
</dbReference>
<keyword evidence="2" id="KW-1185">Reference proteome</keyword>
<organism evidence="1 2">
    <name type="scientific">Vaccinium darrowii</name>
    <dbReference type="NCBI Taxonomy" id="229202"/>
    <lineage>
        <taxon>Eukaryota</taxon>
        <taxon>Viridiplantae</taxon>
        <taxon>Streptophyta</taxon>
        <taxon>Embryophyta</taxon>
        <taxon>Tracheophyta</taxon>
        <taxon>Spermatophyta</taxon>
        <taxon>Magnoliopsida</taxon>
        <taxon>eudicotyledons</taxon>
        <taxon>Gunneridae</taxon>
        <taxon>Pentapetalae</taxon>
        <taxon>asterids</taxon>
        <taxon>Ericales</taxon>
        <taxon>Ericaceae</taxon>
        <taxon>Vaccinioideae</taxon>
        <taxon>Vaccinieae</taxon>
        <taxon>Vaccinium</taxon>
    </lineage>
</organism>
<gene>
    <name evidence="1" type="ORF">Vadar_019330</name>
</gene>
<evidence type="ECO:0000313" key="2">
    <source>
        <dbReference type="Proteomes" id="UP000828048"/>
    </source>
</evidence>
<comment type="caution">
    <text evidence="1">The sequence shown here is derived from an EMBL/GenBank/DDBJ whole genome shotgun (WGS) entry which is preliminary data.</text>
</comment>
<proteinExistence type="predicted"/>
<dbReference type="Proteomes" id="UP000828048">
    <property type="component" value="Chromosome 5"/>
</dbReference>
<name>A0ACB7Y045_9ERIC</name>